<sequence>PERVFEPLWNLKRLGLHVNQLESVPKGATG</sequence>
<dbReference type="AlphaFoldDB" id="A5HHM1"/>
<feature type="non-terminal residue" evidence="1">
    <location>
        <position position="30"/>
    </location>
</feature>
<accession>A5HHM1</accession>
<dbReference type="EMBL" id="EF529127">
    <property type="protein sequence ID" value="ABO85826.1"/>
    <property type="molecule type" value="Genomic_DNA"/>
</dbReference>
<reference evidence="1" key="3">
    <citation type="submission" date="2007-03" db="EMBL/GenBank/DDBJ databases">
        <authorList>
            <person name="Rogozin I.B."/>
            <person name="Iyer L.M."/>
            <person name="Liang L."/>
            <person name="Glazko G.V."/>
            <person name="Liston V.G."/>
            <person name="Pavlov Y.I."/>
            <person name="Pancer Z."/>
        </authorList>
    </citation>
    <scope>NUCLEOTIDE SEQUENCE</scope>
</reference>
<reference evidence="1" key="1">
    <citation type="journal article" date="2007" name="Nat. Immunol.">
        <title>Evolution and diversification of lamprey antigen receptors: evidence for involvement of an AID-APOBEC family cytosine deaminase.</title>
        <authorList>
            <person name="Rogozin I.B."/>
            <person name="Iyer L.M."/>
            <person name="Liang L."/>
            <person name="Glazko G.V."/>
            <person name="Liston V.G."/>
            <person name="Pavlov Y.I."/>
            <person name="Aravind L."/>
            <person name="Pancer Z."/>
        </authorList>
    </citation>
    <scope>NUCLEOTIDE SEQUENCE</scope>
</reference>
<proteinExistence type="predicted"/>
<keyword evidence="1" id="KW-0675">Receptor</keyword>
<feature type="non-terminal residue" evidence="1">
    <location>
        <position position="1"/>
    </location>
</feature>
<organism evidence="1">
    <name type="scientific">Petromyzon marinus</name>
    <name type="common">Sea lamprey</name>
    <dbReference type="NCBI Taxonomy" id="7757"/>
    <lineage>
        <taxon>Eukaryota</taxon>
        <taxon>Metazoa</taxon>
        <taxon>Chordata</taxon>
        <taxon>Craniata</taxon>
        <taxon>Vertebrata</taxon>
        <taxon>Cyclostomata</taxon>
        <taxon>Hyperoartia</taxon>
        <taxon>Petromyzontiformes</taxon>
        <taxon>Petromyzontidae</taxon>
        <taxon>Petromyzon</taxon>
    </lineage>
</organism>
<name>A5HHM1_PETMA</name>
<reference evidence="1" key="2">
    <citation type="submission" date="2007-03" db="EMBL/GenBank/DDBJ databases">
        <authorList>
            <person name="Mardis E.R."/>
        </authorList>
    </citation>
    <scope>NUCLEOTIDE SEQUENCE</scope>
</reference>
<protein>
    <submittedName>
        <fullName evidence="1">Variable lymphocyte receptor B cassette</fullName>
    </submittedName>
</protein>
<evidence type="ECO:0000313" key="1">
    <source>
        <dbReference type="EMBL" id="ABO85826.1"/>
    </source>
</evidence>